<reference evidence="2 3" key="1">
    <citation type="submission" date="2023-04" db="EMBL/GenBank/DDBJ databases">
        <title>Luteimonas sp. M1R5S18.</title>
        <authorList>
            <person name="Sun J.-Q."/>
        </authorList>
    </citation>
    <scope>NUCLEOTIDE SEQUENCE [LARGE SCALE GENOMIC DNA]</scope>
    <source>
        <strain evidence="2 3">M1R5S18</strain>
    </source>
</reference>
<comment type="caution">
    <text evidence="2">The sequence shown here is derived from an EMBL/GenBank/DDBJ whole genome shotgun (WGS) entry which is preliminary data.</text>
</comment>
<name>A0ABT6JKL8_9GAMM</name>
<evidence type="ECO:0000313" key="3">
    <source>
        <dbReference type="Proteomes" id="UP001156831"/>
    </source>
</evidence>
<dbReference type="EMBL" id="JARXRN010000025">
    <property type="protein sequence ID" value="MDH5831072.1"/>
    <property type="molecule type" value="Genomic_DNA"/>
</dbReference>
<sequence>MNALRGQAMTGRERRGQAPDDPAALRRGLTPAQLRALETLEHFRWTLKFVRRPMFQDPVPVVFDRDGQRYAVLRGDGTLDESPGFRIRD</sequence>
<evidence type="ECO:0000313" key="2">
    <source>
        <dbReference type="EMBL" id="MDH5831072.1"/>
    </source>
</evidence>
<keyword evidence="3" id="KW-1185">Reference proteome</keyword>
<gene>
    <name evidence="2" type="ORF">QFW80_11150</name>
</gene>
<protein>
    <submittedName>
        <fullName evidence="2">Uncharacterized protein</fullName>
    </submittedName>
</protein>
<dbReference type="RefSeq" id="WP_280602029.1">
    <property type="nucleotide sequence ID" value="NZ_JARXRN010000025.1"/>
</dbReference>
<proteinExistence type="predicted"/>
<dbReference type="Proteomes" id="UP001156831">
    <property type="component" value="Unassembled WGS sequence"/>
</dbReference>
<organism evidence="2 3">
    <name type="scientific">Luteimonas rhizosphaericola</name>
    <dbReference type="NCBI Taxonomy" id="3042024"/>
    <lineage>
        <taxon>Bacteria</taxon>
        <taxon>Pseudomonadati</taxon>
        <taxon>Pseudomonadota</taxon>
        <taxon>Gammaproteobacteria</taxon>
        <taxon>Lysobacterales</taxon>
        <taxon>Lysobacteraceae</taxon>
        <taxon>Luteimonas</taxon>
    </lineage>
</organism>
<feature type="region of interest" description="Disordered" evidence="1">
    <location>
        <begin position="1"/>
        <end position="27"/>
    </location>
</feature>
<evidence type="ECO:0000256" key="1">
    <source>
        <dbReference type="SAM" id="MobiDB-lite"/>
    </source>
</evidence>
<accession>A0ABT6JKL8</accession>